<dbReference type="AlphaFoldDB" id="G4RP80"/>
<sequence length="345" mass="38710">MELEKFILDNINKILEYFDQDIITIYVKRTVDAYVAGYYLAEKFGNTAQVKILDWPPESGICIGFKCNGLYLHENEVGIDDATLELPSPTPLSYLTFKLAKSISSIDKNEALKLYIGIYSWLVDNCDIRCEEPMDIISEIGAVRKFSLPFSNKPLGEALANSTLPILPGVIGRGIKESKTLEEVGERILDILDEVLGAVYDAGFMPAIADKAIRYVPPEVDIATRAQEIELIVANAIDDIKNHIKYIVELLEQQKNNIIQTNNVFYAIKLGGYLAYSTKIKGVVVLRADVGRGFAASVVFPYKERQKVQTLLEKAKSLGQTTAYSWGFLIYLPRDKWPDLLELIK</sequence>
<dbReference type="Proteomes" id="UP000002654">
    <property type="component" value="Chromosome"/>
</dbReference>
<proteinExistence type="predicted"/>
<reference evidence="1 2" key="1">
    <citation type="journal article" date="2011" name="PLoS ONE">
        <title>The complete genome sequence of Thermoproteus tenax: a physiologically versatile member of the Crenarchaeota.</title>
        <authorList>
            <person name="Siebers B."/>
            <person name="Zaparty M."/>
            <person name="Raddatz G."/>
            <person name="Tjaden B."/>
            <person name="Albers S.V."/>
            <person name="Bell S.D."/>
            <person name="Blombach F."/>
            <person name="Kletzin A."/>
            <person name="Kyrpides N."/>
            <person name="Lanz C."/>
            <person name="Plagens A."/>
            <person name="Rampp M."/>
            <person name="Rosinus A."/>
            <person name="von Jan M."/>
            <person name="Makarova K.S."/>
            <person name="Klenk H.P."/>
            <person name="Schuster S.C."/>
            <person name="Hensel R."/>
        </authorList>
    </citation>
    <scope>NUCLEOTIDE SEQUENCE [LARGE SCALE GENOMIC DNA]</scope>
    <source>
        <strain evidence="2">ATCC 35583 / DSM 2078 / JCM 9277 / NBRC 100435 / Kra 1</strain>
    </source>
</reference>
<dbReference type="KEGG" id="ttn:TTX_0718"/>
<organism evidence="1 2">
    <name type="scientific">Thermoproteus tenax (strain ATCC 35583 / DSM 2078 / JCM 9277 / NBRC 100435 / Kra 1)</name>
    <dbReference type="NCBI Taxonomy" id="768679"/>
    <lineage>
        <taxon>Archaea</taxon>
        <taxon>Thermoproteota</taxon>
        <taxon>Thermoprotei</taxon>
        <taxon>Thermoproteales</taxon>
        <taxon>Thermoproteaceae</taxon>
        <taxon>Thermoproteus</taxon>
    </lineage>
</organism>
<dbReference type="eggNOG" id="arCOG05692">
    <property type="taxonomic scope" value="Archaea"/>
</dbReference>
<name>G4RP80_THETK</name>
<evidence type="ECO:0000313" key="1">
    <source>
        <dbReference type="EMBL" id="CCC81375.1"/>
    </source>
</evidence>
<accession>G4RP80</accession>
<dbReference type="HOGENOM" id="CLU_788986_0_0_2"/>
<keyword evidence="2" id="KW-1185">Reference proteome</keyword>
<dbReference type="PATRIC" id="fig|768679.9.peg.729"/>
<dbReference type="OrthoDB" id="27489at2157"/>
<dbReference type="EMBL" id="FN869859">
    <property type="protein sequence ID" value="CCC81375.1"/>
    <property type="molecule type" value="Genomic_DNA"/>
</dbReference>
<dbReference type="PaxDb" id="768679-TTX_0718"/>
<protein>
    <submittedName>
        <fullName evidence="1">Uncharacterized protein</fullName>
    </submittedName>
</protein>
<gene>
    <name evidence="1" type="ordered locus">TTX_0718</name>
</gene>
<dbReference type="STRING" id="768679.TTX_0718"/>
<evidence type="ECO:0000313" key="2">
    <source>
        <dbReference type="Proteomes" id="UP000002654"/>
    </source>
</evidence>